<evidence type="ECO:0000313" key="3">
    <source>
        <dbReference type="Proteomes" id="UP001162131"/>
    </source>
</evidence>
<sequence length="477" mass="54744">MDFANDRDYLHNEVSAACNLLQLAFDEVQKQGYKKPRRKLDNLKSYAAEAKYLIISLAKDWAEAENKLRDYEDMVDSQRKGSYTSKIDDIGKCDSNQKRNSETSSKNAYKYPNQDLSQTKIHISDFYSSLEQSRQESLSDSLSEVLLRILFPLLTKVRSMQETKQFYSRFTRYLLKIFDQENKEIKKILLIDNIAQKKPIQKFRVSVRAVMAALRIKKLIPNKEEKVKLCGVSINMLSTKMAIPIHSPAPATPRVVADIMHSMEKAYGKPMKVRSKWNALIDQQAKVCRQFMADIKSIIQLLLKENVKQKHSLDKLKESLQKSDTDRDELESALQRTIVYTKTLEQEIINLTQDPEYLRQLEDDSEMLLELESHKKALKGLTSQYNQLERKLEDITKENKALKKKIGGKRVGSSNSQASSKLGRTSNESSVTDPTLLDSHRKIAMKLKNNGLSLPISPFESTLSAEENTEEWVTAIH</sequence>
<dbReference type="AlphaFoldDB" id="A0AAU9IGA6"/>
<protein>
    <submittedName>
        <fullName evidence="2">Uncharacterized protein</fullName>
    </submittedName>
</protein>
<feature type="region of interest" description="Disordered" evidence="1">
    <location>
        <begin position="88"/>
        <end position="111"/>
    </location>
</feature>
<name>A0AAU9IGA6_9CILI</name>
<reference evidence="2" key="1">
    <citation type="submission" date="2021-09" db="EMBL/GenBank/DDBJ databases">
        <authorList>
            <consortium name="AG Swart"/>
            <person name="Singh M."/>
            <person name="Singh A."/>
            <person name="Seah K."/>
            <person name="Emmerich C."/>
        </authorList>
    </citation>
    <scope>NUCLEOTIDE SEQUENCE</scope>
    <source>
        <strain evidence="2">ATCC30299</strain>
    </source>
</reference>
<comment type="caution">
    <text evidence="2">The sequence shown here is derived from an EMBL/GenBank/DDBJ whole genome shotgun (WGS) entry which is preliminary data.</text>
</comment>
<feature type="compositionally biased region" description="Polar residues" evidence="1">
    <location>
        <begin position="412"/>
        <end position="433"/>
    </location>
</feature>
<evidence type="ECO:0000313" key="2">
    <source>
        <dbReference type="EMBL" id="CAG9312351.1"/>
    </source>
</evidence>
<accession>A0AAU9IGA6</accession>
<evidence type="ECO:0000256" key="1">
    <source>
        <dbReference type="SAM" id="MobiDB-lite"/>
    </source>
</evidence>
<dbReference type="EMBL" id="CAJZBQ010000006">
    <property type="protein sequence ID" value="CAG9312351.1"/>
    <property type="molecule type" value="Genomic_DNA"/>
</dbReference>
<keyword evidence="3" id="KW-1185">Reference proteome</keyword>
<proteinExistence type="predicted"/>
<feature type="compositionally biased region" description="Basic and acidic residues" evidence="1">
    <location>
        <begin position="88"/>
        <end position="101"/>
    </location>
</feature>
<feature type="region of interest" description="Disordered" evidence="1">
    <location>
        <begin position="403"/>
        <end position="434"/>
    </location>
</feature>
<gene>
    <name evidence="2" type="ORF">BSTOLATCC_MIC6458</name>
</gene>
<dbReference type="Proteomes" id="UP001162131">
    <property type="component" value="Unassembled WGS sequence"/>
</dbReference>
<organism evidence="2 3">
    <name type="scientific">Blepharisma stoltei</name>
    <dbReference type="NCBI Taxonomy" id="1481888"/>
    <lineage>
        <taxon>Eukaryota</taxon>
        <taxon>Sar</taxon>
        <taxon>Alveolata</taxon>
        <taxon>Ciliophora</taxon>
        <taxon>Postciliodesmatophora</taxon>
        <taxon>Heterotrichea</taxon>
        <taxon>Heterotrichida</taxon>
        <taxon>Blepharismidae</taxon>
        <taxon>Blepharisma</taxon>
    </lineage>
</organism>